<sequence length="199" mass="22894">MLICYVNLLLTVYFAQGVCDLRTSCVNDLITMSDKNYSMALSRYKDCKEVADKNILKDHLYLRRIGRNLQISNKTFQKSTKLSKDKLQKITDLVNELYIEMLLSGILPVEPTDINLPSTVPESDIEEFNLTNAEGDYGYQTFQLESLKSSNNLNALPYFLLIIFVVIILNFIMLSIIYGYLQRLVCYVKECLNINFAPE</sequence>
<protein>
    <submittedName>
        <fullName evidence="1">Uncharacterized protein</fullName>
    </submittedName>
</protein>
<dbReference type="VEuPathDB" id="VectorBase:RPRC004462"/>
<dbReference type="GeneID" id="141451383"/>
<dbReference type="HOGENOM" id="CLU_1373776_0_0_1"/>
<dbReference type="InParanoid" id="T1HK89"/>
<proteinExistence type="predicted"/>
<dbReference type="EnsemblMetazoa" id="RPRC004462-RA">
    <property type="protein sequence ID" value="RPRC004462-PA"/>
    <property type="gene ID" value="RPRC004462"/>
</dbReference>
<accession>T1HK89</accession>
<organism evidence="1 2">
    <name type="scientific">Rhodnius prolixus</name>
    <name type="common">Triatomid bug</name>
    <dbReference type="NCBI Taxonomy" id="13249"/>
    <lineage>
        <taxon>Eukaryota</taxon>
        <taxon>Metazoa</taxon>
        <taxon>Ecdysozoa</taxon>
        <taxon>Arthropoda</taxon>
        <taxon>Hexapoda</taxon>
        <taxon>Insecta</taxon>
        <taxon>Pterygota</taxon>
        <taxon>Neoptera</taxon>
        <taxon>Paraneoptera</taxon>
        <taxon>Hemiptera</taxon>
        <taxon>Heteroptera</taxon>
        <taxon>Panheteroptera</taxon>
        <taxon>Cimicomorpha</taxon>
        <taxon>Reduviidae</taxon>
        <taxon>Triatominae</taxon>
        <taxon>Rhodnius</taxon>
    </lineage>
</organism>
<dbReference type="Proteomes" id="UP000015103">
    <property type="component" value="Unassembled WGS sequence"/>
</dbReference>
<reference evidence="1" key="1">
    <citation type="submission" date="2015-05" db="UniProtKB">
        <authorList>
            <consortium name="EnsemblMetazoa"/>
        </authorList>
    </citation>
    <scope>IDENTIFICATION</scope>
</reference>
<name>T1HK89_RHOPR</name>
<dbReference type="AlphaFoldDB" id="T1HK89"/>
<evidence type="ECO:0000313" key="1">
    <source>
        <dbReference type="EnsemblMetazoa" id="RPRC004462-PA"/>
    </source>
</evidence>
<keyword evidence="2" id="KW-1185">Reference proteome</keyword>
<evidence type="ECO:0000313" key="2">
    <source>
        <dbReference type="Proteomes" id="UP000015103"/>
    </source>
</evidence>
<dbReference type="EMBL" id="ACPB03008104">
    <property type="status" value="NOT_ANNOTATED_CDS"/>
    <property type="molecule type" value="Genomic_DNA"/>
</dbReference>
<dbReference type="RefSeq" id="XP_073978807.1">
    <property type="nucleotide sequence ID" value="XM_074122706.1"/>
</dbReference>
<dbReference type="EMBL" id="ACPB03008105">
    <property type="status" value="NOT_ANNOTATED_CDS"/>
    <property type="molecule type" value="Genomic_DNA"/>
</dbReference>